<gene>
    <name evidence="3" type="ORF">EHT87_27455</name>
</gene>
<evidence type="ECO:0000313" key="4">
    <source>
        <dbReference type="Proteomes" id="UP000274271"/>
    </source>
</evidence>
<name>A0A3P1CDH1_9BACT</name>
<dbReference type="PROSITE" id="PS00194">
    <property type="entry name" value="THIOREDOXIN_1"/>
    <property type="match status" value="1"/>
</dbReference>
<dbReference type="AlphaFoldDB" id="A0A3P1CDH1"/>
<dbReference type="Gene3D" id="3.40.30.10">
    <property type="entry name" value="Glutaredoxin"/>
    <property type="match status" value="1"/>
</dbReference>
<keyword evidence="4" id="KW-1185">Reference proteome</keyword>
<dbReference type="PANTHER" id="PTHR42899">
    <property type="entry name" value="SPERMATOGENESIS-ASSOCIATED PROTEIN 20"/>
    <property type="match status" value="1"/>
</dbReference>
<feature type="domain" description="Spermatogenesis-associated protein 20-like TRX" evidence="2">
    <location>
        <begin position="32"/>
        <end position="114"/>
    </location>
</feature>
<dbReference type="InterPro" id="IPR036249">
    <property type="entry name" value="Thioredoxin-like_sf"/>
</dbReference>
<dbReference type="RefSeq" id="WP_124909976.1">
    <property type="nucleotide sequence ID" value="NZ_RQJP01000006.1"/>
</dbReference>
<comment type="caution">
    <text evidence="3">The sequence shown here is derived from an EMBL/GenBank/DDBJ whole genome shotgun (WGS) entry which is preliminary data.</text>
</comment>
<protein>
    <submittedName>
        <fullName evidence="3">DUF255 domain-containing protein</fullName>
    </submittedName>
</protein>
<dbReference type="EMBL" id="RQJP01000006">
    <property type="protein sequence ID" value="RRB10884.1"/>
    <property type="molecule type" value="Genomic_DNA"/>
</dbReference>
<evidence type="ECO:0000256" key="1">
    <source>
        <dbReference type="ARBA" id="ARBA00023284"/>
    </source>
</evidence>
<dbReference type="SUPFAM" id="SSF52833">
    <property type="entry name" value="Thioredoxin-like"/>
    <property type="match status" value="1"/>
</dbReference>
<evidence type="ECO:0000313" key="3">
    <source>
        <dbReference type="EMBL" id="RRB10884.1"/>
    </source>
</evidence>
<proteinExistence type="predicted"/>
<dbReference type="Pfam" id="PF03190">
    <property type="entry name" value="Thioredox_DsbH"/>
    <property type="match status" value="1"/>
</dbReference>
<reference evidence="3 4" key="1">
    <citation type="submission" date="2018-11" db="EMBL/GenBank/DDBJ databases">
        <authorList>
            <person name="Zhou Z."/>
            <person name="Wang G."/>
        </authorList>
    </citation>
    <scope>NUCLEOTIDE SEQUENCE [LARGE SCALE GENOMIC DNA]</scope>
    <source>
        <strain evidence="3 4">KCTC42998</strain>
    </source>
</reference>
<evidence type="ECO:0000259" key="2">
    <source>
        <dbReference type="Pfam" id="PF03190"/>
    </source>
</evidence>
<organism evidence="3 4">
    <name type="scientific">Larkinella knui</name>
    <dbReference type="NCBI Taxonomy" id="2025310"/>
    <lineage>
        <taxon>Bacteria</taxon>
        <taxon>Pseudomonadati</taxon>
        <taxon>Bacteroidota</taxon>
        <taxon>Cytophagia</taxon>
        <taxon>Cytophagales</taxon>
        <taxon>Spirosomataceae</taxon>
        <taxon>Larkinella</taxon>
    </lineage>
</organism>
<dbReference type="InterPro" id="IPR024705">
    <property type="entry name" value="Ssp411"/>
</dbReference>
<accession>A0A3P1CDH1</accession>
<dbReference type="InterPro" id="IPR017937">
    <property type="entry name" value="Thioredoxin_CS"/>
</dbReference>
<dbReference type="InterPro" id="IPR004879">
    <property type="entry name" value="Ssp411-like_TRX"/>
</dbReference>
<sequence length="189" mass="21920">MTKVFTGIITMLLLAVTLVSFSFRPRQEAKEDAKIKWMTIEEAFALNQKKPKKIFIDVYTDWCGWCKVMDRETFTNPSVVDYISKNYYAVKLNAEQKEDIVLGTDKFVYVAQGARGYHQLAAALLRNQLSYPTVVFLNEKFQPIQPIPGYIKAPEFHQIITFIGGDYYSKEPFEQFKTKTYPQKFAVKI</sequence>
<keyword evidence="1" id="KW-0676">Redox-active center</keyword>
<dbReference type="OrthoDB" id="9811036at2"/>
<dbReference type="PANTHER" id="PTHR42899:SF1">
    <property type="entry name" value="SPERMATOGENESIS-ASSOCIATED PROTEIN 20"/>
    <property type="match status" value="1"/>
</dbReference>
<dbReference type="Proteomes" id="UP000274271">
    <property type="component" value="Unassembled WGS sequence"/>
</dbReference>